<protein>
    <recommendedName>
        <fullName evidence="1">Shisa N-terminal domain-containing protein</fullName>
    </recommendedName>
</protein>
<dbReference type="EMBL" id="JAINUF010000017">
    <property type="protein sequence ID" value="KAJ8339410.1"/>
    <property type="molecule type" value="Genomic_DNA"/>
</dbReference>
<dbReference type="OrthoDB" id="10062839at2759"/>
<organism evidence="2 3">
    <name type="scientific">Synaphobranchus kaupii</name>
    <name type="common">Kaup's arrowtooth eel</name>
    <dbReference type="NCBI Taxonomy" id="118154"/>
    <lineage>
        <taxon>Eukaryota</taxon>
        <taxon>Metazoa</taxon>
        <taxon>Chordata</taxon>
        <taxon>Craniata</taxon>
        <taxon>Vertebrata</taxon>
        <taxon>Euteleostomi</taxon>
        <taxon>Actinopterygii</taxon>
        <taxon>Neopterygii</taxon>
        <taxon>Teleostei</taxon>
        <taxon>Anguilliformes</taxon>
        <taxon>Synaphobranchidae</taxon>
        <taxon>Synaphobranchus</taxon>
    </lineage>
</organism>
<dbReference type="AlphaFoldDB" id="A0A9Q1EIJ2"/>
<dbReference type="Proteomes" id="UP001152622">
    <property type="component" value="Chromosome 17"/>
</dbReference>
<dbReference type="InterPro" id="IPR053891">
    <property type="entry name" value="Shisa_N"/>
</dbReference>
<evidence type="ECO:0000313" key="2">
    <source>
        <dbReference type="EMBL" id="KAJ8339410.1"/>
    </source>
</evidence>
<dbReference type="Pfam" id="PF13908">
    <property type="entry name" value="Shisa_N"/>
    <property type="match status" value="1"/>
</dbReference>
<proteinExistence type="predicted"/>
<gene>
    <name evidence="2" type="ORF">SKAU_G00361960</name>
</gene>
<comment type="caution">
    <text evidence="2">The sequence shown here is derived from an EMBL/GenBank/DDBJ whole genome shotgun (WGS) entry which is preliminary data.</text>
</comment>
<accession>A0A9Q1EIJ2</accession>
<reference evidence="2" key="1">
    <citation type="journal article" date="2023" name="Science">
        <title>Genome structures resolve the early diversification of teleost fishes.</title>
        <authorList>
            <person name="Parey E."/>
            <person name="Louis A."/>
            <person name="Montfort J."/>
            <person name="Bouchez O."/>
            <person name="Roques C."/>
            <person name="Iampietro C."/>
            <person name="Lluch J."/>
            <person name="Castinel A."/>
            <person name="Donnadieu C."/>
            <person name="Desvignes T."/>
            <person name="Floi Bucao C."/>
            <person name="Jouanno E."/>
            <person name="Wen M."/>
            <person name="Mejri S."/>
            <person name="Dirks R."/>
            <person name="Jansen H."/>
            <person name="Henkel C."/>
            <person name="Chen W.J."/>
            <person name="Zahm M."/>
            <person name="Cabau C."/>
            <person name="Klopp C."/>
            <person name="Thompson A.W."/>
            <person name="Robinson-Rechavi M."/>
            <person name="Braasch I."/>
            <person name="Lecointre G."/>
            <person name="Bobe J."/>
            <person name="Postlethwait J.H."/>
            <person name="Berthelot C."/>
            <person name="Roest Crollius H."/>
            <person name="Guiguen Y."/>
        </authorList>
    </citation>
    <scope>NUCLEOTIDE SEQUENCE</scope>
    <source>
        <strain evidence="2">WJC10195</strain>
    </source>
</reference>
<evidence type="ECO:0000259" key="1">
    <source>
        <dbReference type="Pfam" id="PF13908"/>
    </source>
</evidence>
<sequence length="170" mass="18860">MTQSFQRKMADTHVCEGYYGTDTRFVESFTCPLDPDSPMRIFCCGFEDVKYCCSEPGELLPLQARVPVDPEYRSAGWTGYHGPHSFGLGHQCLRSVCPVFLQETTAAAPFRTQVANRSLDGSTKKALKGNVMQNGTTSQNSPDREDPSIRVGERIQESETTIVIPVGFQI</sequence>
<keyword evidence="3" id="KW-1185">Reference proteome</keyword>
<evidence type="ECO:0000313" key="3">
    <source>
        <dbReference type="Proteomes" id="UP001152622"/>
    </source>
</evidence>
<name>A0A9Q1EIJ2_SYNKA</name>
<feature type="domain" description="Shisa N-terminal" evidence="1">
    <location>
        <begin position="14"/>
        <end position="58"/>
    </location>
</feature>